<evidence type="ECO:0000256" key="1">
    <source>
        <dbReference type="ARBA" id="ARBA00004127"/>
    </source>
</evidence>
<comment type="subcellular location">
    <subcellularLocation>
        <location evidence="1">Endomembrane system</location>
        <topology evidence="1">Multi-pass membrane protein</topology>
    </subcellularLocation>
</comment>
<dbReference type="InterPro" id="IPR003807">
    <property type="entry name" value="DUF202"/>
</dbReference>
<feature type="region of interest" description="Disordered" evidence="5">
    <location>
        <begin position="1"/>
        <end position="35"/>
    </location>
</feature>
<dbReference type="PANTHER" id="PTHR46140">
    <property type="entry name" value="VACUOLAR TRANSPORTER CHAPERONE 1-RELATED"/>
    <property type="match status" value="1"/>
</dbReference>
<accession>A0A1U7LND9</accession>
<feature type="compositionally biased region" description="Polar residues" evidence="5">
    <location>
        <begin position="1"/>
        <end position="31"/>
    </location>
</feature>
<evidence type="ECO:0000313" key="9">
    <source>
        <dbReference type="Proteomes" id="UP000186594"/>
    </source>
</evidence>
<protein>
    <submittedName>
        <fullName evidence="8">Vacuolar transporter chaperone 2</fullName>
    </submittedName>
</protein>
<dbReference type="GO" id="GO:0012505">
    <property type="term" value="C:endomembrane system"/>
    <property type="evidence" value="ECO:0007669"/>
    <property type="project" value="UniProtKB-SubCell"/>
</dbReference>
<evidence type="ECO:0000313" key="8">
    <source>
        <dbReference type="EMBL" id="OLL24041.1"/>
    </source>
</evidence>
<keyword evidence="4 6" id="KW-0472">Membrane</keyword>
<feature type="transmembrane region" description="Helical" evidence="6">
    <location>
        <begin position="120"/>
        <end position="138"/>
    </location>
</feature>
<comment type="caution">
    <text evidence="8">The sequence shown here is derived from an EMBL/GenBank/DDBJ whole genome shotgun (WGS) entry which is preliminary data.</text>
</comment>
<proteinExistence type="predicted"/>
<dbReference type="PANTHER" id="PTHR46140:SF2">
    <property type="entry name" value="VACUOLAR TRANSPORTER CHAPERONE 3 COMPLEX SUBUNIT 3-RELATED"/>
    <property type="match status" value="1"/>
</dbReference>
<evidence type="ECO:0000256" key="3">
    <source>
        <dbReference type="ARBA" id="ARBA00022989"/>
    </source>
</evidence>
<evidence type="ECO:0000256" key="2">
    <source>
        <dbReference type="ARBA" id="ARBA00022692"/>
    </source>
</evidence>
<feature type="transmembrane region" description="Helical" evidence="6">
    <location>
        <begin position="90"/>
        <end position="108"/>
    </location>
</feature>
<dbReference type="STRING" id="1198029.A0A1U7LND9"/>
<dbReference type="GO" id="GO:0033254">
    <property type="term" value="C:vacuolar transporter chaperone complex"/>
    <property type="evidence" value="ECO:0007669"/>
    <property type="project" value="TreeGrafter"/>
</dbReference>
<evidence type="ECO:0000256" key="4">
    <source>
        <dbReference type="ARBA" id="ARBA00023136"/>
    </source>
</evidence>
<dbReference type="AlphaFoldDB" id="A0A1U7LND9"/>
<dbReference type="Proteomes" id="UP000186594">
    <property type="component" value="Unassembled WGS sequence"/>
</dbReference>
<dbReference type="InterPro" id="IPR051572">
    <property type="entry name" value="VTC_Complex_Subunit"/>
</dbReference>
<feature type="domain" description="DUF202" evidence="7">
    <location>
        <begin position="81"/>
        <end position="145"/>
    </location>
</feature>
<dbReference type="Pfam" id="PF02656">
    <property type="entry name" value="DUF202"/>
    <property type="match status" value="1"/>
</dbReference>
<sequence>MSPSSPRSNPQTPQPSVDSSADNAIPSSSRNGVCMIPSKKSTLSLSGLLSKRSIAEIPLPPGIRRPSILAKNQGPVRVETKVWLANERTFLKWMHMATLLATLSLGLLNGSGEENRTGRTFGMVYTCIAVSCACWGYFKYRLRARLIAERSASHMDDICGPVIVCLALVFAMVLNFWYKV</sequence>
<keyword evidence="2 6" id="KW-0812">Transmembrane</keyword>
<organism evidence="8 9">
    <name type="scientific">Neolecta irregularis (strain DAH-3)</name>
    <dbReference type="NCBI Taxonomy" id="1198029"/>
    <lineage>
        <taxon>Eukaryota</taxon>
        <taxon>Fungi</taxon>
        <taxon>Dikarya</taxon>
        <taxon>Ascomycota</taxon>
        <taxon>Taphrinomycotina</taxon>
        <taxon>Neolectales</taxon>
        <taxon>Neolectaceae</taxon>
        <taxon>Neolecta</taxon>
    </lineage>
</organism>
<keyword evidence="3 6" id="KW-1133">Transmembrane helix</keyword>
<keyword evidence="9" id="KW-1185">Reference proteome</keyword>
<evidence type="ECO:0000256" key="6">
    <source>
        <dbReference type="SAM" id="Phobius"/>
    </source>
</evidence>
<evidence type="ECO:0000259" key="7">
    <source>
        <dbReference type="Pfam" id="PF02656"/>
    </source>
</evidence>
<dbReference type="OrthoDB" id="2243669at2759"/>
<name>A0A1U7LND9_NEOID</name>
<evidence type="ECO:0000256" key="5">
    <source>
        <dbReference type="SAM" id="MobiDB-lite"/>
    </source>
</evidence>
<reference evidence="8 9" key="1">
    <citation type="submission" date="2016-04" db="EMBL/GenBank/DDBJ databases">
        <title>Evolutionary innovation and constraint leading to complex multicellularity in the Ascomycota.</title>
        <authorList>
            <person name="Cisse O."/>
            <person name="Nguyen A."/>
            <person name="Hewitt D.A."/>
            <person name="Jedd G."/>
            <person name="Stajich J.E."/>
        </authorList>
    </citation>
    <scope>NUCLEOTIDE SEQUENCE [LARGE SCALE GENOMIC DNA]</scope>
    <source>
        <strain evidence="8 9">DAH-3</strain>
    </source>
</reference>
<feature type="transmembrane region" description="Helical" evidence="6">
    <location>
        <begin position="158"/>
        <end position="178"/>
    </location>
</feature>
<dbReference type="GO" id="GO:0000329">
    <property type="term" value="C:fungal-type vacuole membrane"/>
    <property type="evidence" value="ECO:0007669"/>
    <property type="project" value="TreeGrafter"/>
</dbReference>
<gene>
    <name evidence="8" type="ORF">NEOLI_005144</name>
</gene>
<dbReference type="EMBL" id="LXFE01001016">
    <property type="protein sequence ID" value="OLL24041.1"/>
    <property type="molecule type" value="Genomic_DNA"/>
</dbReference>